<evidence type="ECO:0000259" key="2">
    <source>
        <dbReference type="Pfam" id="PF04773"/>
    </source>
</evidence>
<keyword evidence="1" id="KW-1133">Transmembrane helix</keyword>
<protein>
    <submittedName>
        <fullName evidence="4">FecR family protein</fullName>
    </submittedName>
</protein>
<keyword evidence="1" id="KW-0812">Transmembrane</keyword>
<accession>A0A419WTF5</accession>
<feature type="domain" description="FecR protein" evidence="2">
    <location>
        <begin position="183"/>
        <end position="278"/>
    </location>
</feature>
<feature type="domain" description="Protein FecR C-terminal" evidence="3">
    <location>
        <begin position="323"/>
        <end position="391"/>
    </location>
</feature>
<dbReference type="AlphaFoldDB" id="A0A419WTF5"/>
<dbReference type="EMBL" id="RAPQ01000011">
    <property type="protein sequence ID" value="RKD98764.1"/>
    <property type="molecule type" value="Genomic_DNA"/>
</dbReference>
<name>A0A419WTF5_9BACT</name>
<dbReference type="InterPro" id="IPR032508">
    <property type="entry name" value="FecR_C"/>
</dbReference>
<proteinExistence type="predicted"/>
<dbReference type="InterPro" id="IPR012373">
    <property type="entry name" value="Ferrdict_sens_TM"/>
</dbReference>
<evidence type="ECO:0000259" key="3">
    <source>
        <dbReference type="Pfam" id="PF16344"/>
    </source>
</evidence>
<dbReference type="RefSeq" id="WP_120241340.1">
    <property type="nucleotide sequence ID" value="NZ_RAPQ01000011.1"/>
</dbReference>
<keyword evidence="1" id="KW-0472">Membrane</keyword>
<dbReference type="Proteomes" id="UP000284531">
    <property type="component" value="Unassembled WGS sequence"/>
</dbReference>
<keyword evidence="5" id="KW-1185">Reference proteome</keyword>
<dbReference type="PANTHER" id="PTHR30273:SF2">
    <property type="entry name" value="PROTEIN FECR"/>
    <property type="match status" value="1"/>
</dbReference>
<comment type="caution">
    <text evidence="4">The sequence shown here is derived from an EMBL/GenBank/DDBJ whole genome shotgun (WGS) entry which is preliminary data.</text>
</comment>
<sequence>MDKIDHHIRISQLIAREVNYELTREEKLELDNWLNESKENLDLYYSIRNREKFLDWDQQLHQINTVEGWNRFESTIKPHRSIDVFKTVLRYAAVILIPLFLSGIGYYIYNDISNLSQQYTQVNSSKQSKPKARLILADGSKVNLENEENIALKEKDGTLIERDAGSLKYQNKANAKSKVLYNTVEIPNGANYQLCLTDGTKVYLNSMSALKFPTKFSGKTREVQLTGEAYFEVAKDREHPFLVNVSGTRIEVLGTSFNVKAYSDENEIVTTLVEGSVKVNASEIGKSTLLKPGQQAVVDDKRGGILVQDVDVDLFTSWKEGVFLFKAKRLEDIMNELTRWYDLKVFYMNPVVKDLRFGGHFNKDEEIESIMEMFELTRKINVEVNGKTILISAK</sequence>
<evidence type="ECO:0000313" key="5">
    <source>
        <dbReference type="Proteomes" id="UP000284531"/>
    </source>
</evidence>
<organism evidence="4 5">
    <name type="scientific">Marinifilum flexuosum</name>
    <dbReference type="NCBI Taxonomy" id="1117708"/>
    <lineage>
        <taxon>Bacteria</taxon>
        <taxon>Pseudomonadati</taxon>
        <taxon>Bacteroidota</taxon>
        <taxon>Bacteroidia</taxon>
        <taxon>Marinilabiliales</taxon>
        <taxon>Marinifilaceae</taxon>
    </lineage>
</organism>
<evidence type="ECO:0000313" key="4">
    <source>
        <dbReference type="EMBL" id="RKD98764.1"/>
    </source>
</evidence>
<dbReference type="InterPro" id="IPR006860">
    <property type="entry name" value="FecR"/>
</dbReference>
<feature type="transmembrane region" description="Helical" evidence="1">
    <location>
        <begin position="88"/>
        <end position="109"/>
    </location>
</feature>
<dbReference type="Pfam" id="PF16344">
    <property type="entry name" value="FecR_C"/>
    <property type="match status" value="1"/>
</dbReference>
<dbReference type="Gene3D" id="3.55.50.30">
    <property type="match status" value="1"/>
</dbReference>
<dbReference type="OrthoDB" id="1098890at2"/>
<dbReference type="GO" id="GO:0016989">
    <property type="term" value="F:sigma factor antagonist activity"/>
    <property type="evidence" value="ECO:0007669"/>
    <property type="project" value="TreeGrafter"/>
</dbReference>
<dbReference type="PANTHER" id="PTHR30273">
    <property type="entry name" value="PERIPLASMIC SIGNAL SENSOR AND SIGMA FACTOR ACTIVATOR FECR-RELATED"/>
    <property type="match status" value="1"/>
</dbReference>
<gene>
    <name evidence="4" type="ORF">BXY64_3627</name>
</gene>
<dbReference type="Pfam" id="PF04773">
    <property type="entry name" value="FecR"/>
    <property type="match status" value="1"/>
</dbReference>
<dbReference type="Gene3D" id="2.60.120.1440">
    <property type="match status" value="1"/>
</dbReference>
<reference evidence="4 5" key="1">
    <citation type="submission" date="2018-09" db="EMBL/GenBank/DDBJ databases">
        <title>Genomic Encyclopedia of Archaeal and Bacterial Type Strains, Phase II (KMG-II): from individual species to whole genera.</title>
        <authorList>
            <person name="Goeker M."/>
        </authorList>
    </citation>
    <scope>NUCLEOTIDE SEQUENCE [LARGE SCALE GENOMIC DNA]</scope>
    <source>
        <strain evidence="4 5">DSM 21950</strain>
    </source>
</reference>
<dbReference type="FunFam" id="2.60.120.1440:FF:000001">
    <property type="entry name" value="Putative anti-sigma factor"/>
    <property type="match status" value="1"/>
</dbReference>
<evidence type="ECO:0000256" key="1">
    <source>
        <dbReference type="SAM" id="Phobius"/>
    </source>
</evidence>